<dbReference type="AlphaFoldDB" id="A0AAD4UTM3"/>
<gene>
    <name evidence="1" type="ORF">L3X38_040885</name>
</gene>
<name>A0AAD4UTM3_PRUDU</name>
<sequence length="216" mass="23776">MSAATTTINLATTSYCFCEFLSLDEGTHTQTSSQRKNTRSRTVGAGTCDVVKKRKSLIPIRMDPSQKLVATIETQTLFVSEIGLITRNKAPLNVLGMKKVSLEMKKDMALGLQKGENPTYISNWNNMHMLKGKSMWINEAAEIKGSKRIIRGLGSSLQVESLHSGGFASSCATKQKVEELQSTIDELKGTVSELQGTMGKLLDVIEWMRTHDGPHI</sequence>
<protein>
    <submittedName>
        <fullName evidence="1">Uncharacterized protein</fullName>
    </submittedName>
</protein>
<proteinExistence type="predicted"/>
<dbReference type="EMBL" id="JAJFAZ020000008">
    <property type="protein sequence ID" value="KAI5311712.1"/>
    <property type="molecule type" value="Genomic_DNA"/>
</dbReference>
<accession>A0AAD4UTM3</accession>
<evidence type="ECO:0000313" key="2">
    <source>
        <dbReference type="Proteomes" id="UP001054821"/>
    </source>
</evidence>
<reference evidence="1 2" key="1">
    <citation type="journal article" date="2022" name="G3 (Bethesda)">
        <title>Whole-genome sequence and methylome profiling of the almond [Prunus dulcis (Mill.) D.A. Webb] cultivar 'Nonpareil'.</title>
        <authorList>
            <person name="D'Amico-Willman K.M."/>
            <person name="Ouma W.Z."/>
            <person name="Meulia T."/>
            <person name="Sideli G.M."/>
            <person name="Gradziel T.M."/>
            <person name="Fresnedo-Ramirez J."/>
        </authorList>
    </citation>
    <scope>NUCLEOTIDE SEQUENCE [LARGE SCALE GENOMIC DNA]</scope>
    <source>
        <strain evidence="1">Clone GOH B32 T37-40</strain>
    </source>
</reference>
<dbReference type="Proteomes" id="UP001054821">
    <property type="component" value="Chromosome 8"/>
</dbReference>
<organism evidence="1 2">
    <name type="scientific">Prunus dulcis</name>
    <name type="common">Almond</name>
    <name type="synonym">Amygdalus dulcis</name>
    <dbReference type="NCBI Taxonomy" id="3755"/>
    <lineage>
        <taxon>Eukaryota</taxon>
        <taxon>Viridiplantae</taxon>
        <taxon>Streptophyta</taxon>
        <taxon>Embryophyta</taxon>
        <taxon>Tracheophyta</taxon>
        <taxon>Spermatophyta</taxon>
        <taxon>Magnoliopsida</taxon>
        <taxon>eudicotyledons</taxon>
        <taxon>Gunneridae</taxon>
        <taxon>Pentapetalae</taxon>
        <taxon>rosids</taxon>
        <taxon>fabids</taxon>
        <taxon>Rosales</taxon>
        <taxon>Rosaceae</taxon>
        <taxon>Amygdaloideae</taxon>
        <taxon>Amygdaleae</taxon>
        <taxon>Prunus</taxon>
    </lineage>
</organism>
<evidence type="ECO:0000313" key="1">
    <source>
        <dbReference type="EMBL" id="KAI5311712.1"/>
    </source>
</evidence>
<keyword evidence="2" id="KW-1185">Reference proteome</keyword>
<comment type="caution">
    <text evidence="1">The sequence shown here is derived from an EMBL/GenBank/DDBJ whole genome shotgun (WGS) entry which is preliminary data.</text>
</comment>